<feature type="transmembrane region" description="Helical" evidence="9">
    <location>
        <begin position="536"/>
        <end position="555"/>
    </location>
</feature>
<keyword evidence="8 9" id="KW-0472">Membrane</keyword>
<evidence type="ECO:0000256" key="2">
    <source>
        <dbReference type="ARBA" id="ARBA00022448"/>
    </source>
</evidence>
<organism evidence="11 12">
    <name type="scientific">Gigaspora margarita</name>
    <dbReference type="NCBI Taxonomy" id="4874"/>
    <lineage>
        <taxon>Eukaryota</taxon>
        <taxon>Fungi</taxon>
        <taxon>Fungi incertae sedis</taxon>
        <taxon>Mucoromycota</taxon>
        <taxon>Glomeromycotina</taxon>
        <taxon>Glomeromycetes</taxon>
        <taxon>Diversisporales</taxon>
        <taxon>Gigasporaceae</taxon>
        <taxon>Gigaspora</taxon>
    </lineage>
</organism>
<keyword evidence="4 9" id="KW-0812">Transmembrane</keyword>
<feature type="transmembrane region" description="Helical" evidence="9">
    <location>
        <begin position="493"/>
        <end position="513"/>
    </location>
</feature>
<accession>A0ABN7UQI5</accession>
<evidence type="ECO:0000256" key="4">
    <source>
        <dbReference type="ARBA" id="ARBA00022692"/>
    </source>
</evidence>
<keyword evidence="7" id="KW-0406">Ion transport</keyword>
<evidence type="ECO:0000313" key="11">
    <source>
        <dbReference type="EMBL" id="CAG8635377.1"/>
    </source>
</evidence>
<comment type="subcellular location">
    <subcellularLocation>
        <location evidence="1">Membrane</location>
        <topology evidence="1">Multi-pass membrane protein</topology>
    </subcellularLocation>
</comment>
<dbReference type="Proteomes" id="UP000789901">
    <property type="component" value="Unassembled WGS sequence"/>
</dbReference>
<dbReference type="InterPro" id="IPR011333">
    <property type="entry name" value="SKP1/BTB/POZ_sf"/>
</dbReference>
<reference evidence="11 12" key="1">
    <citation type="submission" date="2021-06" db="EMBL/GenBank/DDBJ databases">
        <authorList>
            <person name="Kallberg Y."/>
            <person name="Tangrot J."/>
            <person name="Rosling A."/>
        </authorList>
    </citation>
    <scope>NUCLEOTIDE SEQUENCE [LARGE SCALE GENOMIC DNA]</scope>
    <source>
        <strain evidence="11 12">120-4 pot B 10/14</strain>
    </source>
</reference>
<keyword evidence="6 9" id="KW-1133">Transmembrane helix</keyword>
<evidence type="ECO:0000256" key="8">
    <source>
        <dbReference type="ARBA" id="ARBA00023136"/>
    </source>
</evidence>
<keyword evidence="3" id="KW-0633">Potassium transport</keyword>
<proteinExistence type="predicted"/>
<protein>
    <submittedName>
        <fullName evidence="11">45606_t:CDS:1</fullName>
    </submittedName>
</protein>
<dbReference type="InterPro" id="IPR003855">
    <property type="entry name" value="K+_transporter"/>
</dbReference>
<keyword evidence="12" id="KW-1185">Reference proteome</keyword>
<dbReference type="InterPro" id="IPR053951">
    <property type="entry name" value="K_trans_N"/>
</dbReference>
<feature type="non-terminal residue" evidence="11">
    <location>
        <position position="927"/>
    </location>
</feature>
<evidence type="ECO:0000256" key="3">
    <source>
        <dbReference type="ARBA" id="ARBA00022538"/>
    </source>
</evidence>
<feature type="transmembrane region" description="Helical" evidence="9">
    <location>
        <begin position="420"/>
        <end position="442"/>
    </location>
</feature>
<feature type="transmembrane region" description="Helical" evidence="9">
    <location>
        <begin position="305"/>
        <end position="329"/>
    </location>
</feature>
<evidence type="ECO:0000256" key="1">
    <source>
        <dbReference type="ARBA" id="ARBA00004141"/>
    </source>
</evidence>
<evidence type="ECO:0000259" key="10">
    <source>
        <dbReference type="PROSITE" id="PS50097"/>
    </source>
</evidence>
<evidence type="ECO:0000256" key="7">
    <source>
        <dbReference type="ARBA" id="ARBA00023065"/>
    </source>
</evidence>
<evidence type="ECO:0000256" key="9">
    <source>
        <dbReference type="SAM" id="Phobius"/>
    </source>
</evidence>
<feature type="transmembrane region" description="Helical" evidence="9">
    <location>
        <begin position="567"/>
        <end position="587"/>
    </location>
</feature>
<feature type="domain" description="BTB" evidence="10">
    <location>
        <begin position="18"/>
        <end position="116"/>
    </location>
</feature>
<gene>
    <name evidence="11" type="ORF">GMARGA_LOCUS8555</name>
</gene>
<evidence type="ECO:0000256" key="6">
    <source>
        <dbReference type="ARBA" id="ARBA00022989"/>
    </source>
</evidence>
<comment type="caution">
    <text evidence="11">The sequence shown here is derived from an EMBL/GenBank/DDBJ whole genome shotgun (WGS) entry which is preliminary data.</text>
</comment>
<dbReference type="PANTHER" id="PTHR30540:SF83">
    <property type="entry name" value="K+ POTASSIUM TRANSPORTER"/>
    <property type="match status" value="1"/>
</dbReference>
<evidence type="ECO:0000313" key="12">
    <source>
        <dbReference type="Proteomes" id="UP000789901"/>
    </source>
</evidence>
<dbReference type="InterPro" id="IPR053952">
    <property type="entry name" value="K_trans_C"/>
</dbReference>
<sequence>MEVSHALLQPLFNDISTADIILRVDNIHFHSHVCILYATSRFWNQYFKFQRAKRINFGYINCVNHNSMQEDHEILLHDYSCSKKNLITKLHEYKGDPECEMKYSWTDFGNLLAYLYGYPMKERKKDNLYVLAYLASKNKFDWDKQHWKVTLRISKWLELNKLRCQVLKYVYSKGDSMFTKHVLKELDESDLKIALSISDGNNPCLLNFEIMVNNDDDQFELIKQDGTDESMTEKDDRVIEEHDNSVIEEHDDMLVDSNMNDTITEIIPDLDDQKGKCVEKAPIIDQKQRKHNYHSNLGAYKTMAIAFKALGVVFGDIGAAPMFVFTGIFTRPPDEEDVRGVVSLIVWSLTTVSLIKYIFIVLRANDNGEGGAFALYSLLIRHTGLSIGPEAPRSDDSTIVNYKVDRVPNFIERSKFIQNLLLIIVILGSSLLISDGMLTPAISVMSAIEGLEIPLKSKISEQTLNTITIVLSCGILITLFFGQRFGTEKVGSLFSPIVAIWFISLSVIGIINISERPEILKAICPYYAIKYIFDSGINHLGGVLLVFVGSEAVFADLGHFNPRSIQIAFPLFVYIPLLLAYLGQGASLIKDPSIFATTFWNSIPNNFYWFMLILATMTSVIAAQAMISATFALIYQSIQLDSSNIGKILTGAYFTLSVATVLFIIMGLWRWGTVHKVDYETLQSTSLNEIIEVMHHGTPRSSIDKSDFGFEETKENSKSLVRMSIDSVKIADNDSIHFIETILQKNIRRQFGKKSKKIRILDSGIYIRRLPGIVLFYSDVSSCIPLSFSHFITHFPALPQIIIFISVHHVAIPHVNENDRLIVDKIGEYDGCYQVVARYGYLEEVIQGDEFISKLVVKIQRSNKHLSEKLDLEELPVTYIFGKQIFYPKPNSSRLKRLMVNIYSFLAHNSRELHSSWSIPSENFIGV</sequence>
<feature type="transmembrane region" description="Helical" evidence="9">
    <location>
        <begin position="462"/>
        <end position="481"/>
    </location>
</feature>
<name>A0ABN7UQI5_GIGMA</name>
<dbReference type="PANTHER" id="PTHR30540">
    <property type="entry name" value="OSMOTIC STRESS POTASSIUM TRANSPORTER"/>
    <property type="match status" value="1"/>
</dbReference>
<evidence type="ECO:0000256" key="5">
    <source>
        <dbReference type="ARBA" id="ARBA00022958"/>
    </source>
</evidence>
<dbReference type="InterPro" id="IPR000210">
    <property type="entry name" value="BTB/POZ_dom"/>
</dbReference>
<dbReference type="EMBL" id="CAJVQB010004422">
    <property type="protein sequence ID" value="CAG8635377.1"/>
    <property type="molecule type" value="Genomic_DNA"/>
</dbReference>
<dbReference type="Pfam" id="PF02705">
    <property type="entry name" value="K_trans"/>
    <property type="match status" value="1"/>
</dbReference>
<feature type="transmembrane region" description="Helical" evidence="9">
    <location>
        <begin position="341"/>
        <end position="362"/>
    </location>
</feature>
<dbReference type="Gene3D" id="3.30.710.10">
    <property type="entry name" value="Potassium Channel Kv1.1, Chain A"/>
    <property type="match status" value="1"/>
</dbReference>
<keyword evidence="5" id="KW-0630">Potassium</keyword>
<dbReference type="Pfam" id="PF22776">
    <property type="entry name" value="K_trans_C"/>
    <property type="match status" value="1"/>
</dbReference>
<dbReference type="PROSITE" id="PS50097">
    <property type="entry name" value="BTB"/>
    <property type="match status" value="1"/>
</dbReference>
<feature type="transmembrane region" description="Helical" evidence="9">
    <location>
        <begin position="607"/>
        <end position="636"/>
    </location>
</feature>
<keyword evidence="2" id="KW-0813">Transport</keyword>
<feature type="transmembrane region" description="Helical" evidence="9">
    <location>
        <begin position="648"/>
        <end position="669"/>
    </location>
</feature>